<proteinExistence type="predicted"/>
<accession>A0A6C0F289</accession>
<protein>
    <submittedName>
        <fullName evidence="1">Uncharacterized protein</fullName>
    </submittedName>
</protein>
<dbReference type="EMBL" id="MN738999">
    <property type="protein sequence ID" value="QHT34390.1"/>
    <property type="molecule type" value="Genomic_DNA"/>
</dbReference>
<reference evidence="1" key="1">
    <citation type="journal article" date="2020" name="Nature">
        <title>Giant virus diversity and host interactions through global metagenomics.</title>
        <authorList>
            <person name="Schulz F."/>
            <person name="Roux S."/>
            <person name="Paez-Espino D."/>
            <person name="Jungbluth S."/>
            <person name="Walsh D.A."/>
            <person name="Denef V.J."/>
            <person name="McMahon K.D."/>
            <person name="Konstantinidis K.T."/>
            <person name="Eloe-Fadrosh E.A."/>
            <person name="Kyrpides N.C."/>
            <person name="Woyke T."/>
        </authorList>
    </citation>
    <scope>NUCLEOTIDE SEQUENCE</scope>
    <source>
        <strain evidence="1">GVMAG-M-3300009163-63</strain>
    </source>
</reference>
<name>A0A6C0F289_9ZZZZ</name>
<evidence type="ECO:0000313" key="1">
    <source>
        <dbReference type="EMBL" id="QHT34390.1"/>
    </source>
</evidence>
<sequence>MTSKTDNILFLILALLFALIGSFFFTPVRENFVSHLLQPGEFPTNVTKPLLQGDYPLQKGGGGLSDLDSRSMSAYYPVFPNSYLQRTNNVRYWATPNNGTCSPANMCGTLYENKKINIPQFPPSIPFSSKDTRVNVYAYDADAPSDIYGNNC</sequence>
<dbReference type="AlphaFoldDB" id="A0A6C0F289"/>
<organism evidence="1">
    <name type="scientific">viral metagenome</name>
    <dbReference type="NCBI Taxonomy" id="1070528"/>
    <lineage>
        <taxon>unclassified sequences</taxon>
        <taxon>metagenomes</taxon>
        <taxon>organismal metagenomes</taxon>
    </lineage>
</organism>